<gene>
    <name evidence="10" type="ORF">SOIL9_20740</name>
</gene>
<protein>
    <submittedName>
        <fullName evidence="10">Uncharacterized protein</fullName>
    </submittedName>
</protein>
<dbReference type="InterPro" id="IPR045324">
    <property type="entry name" value="Small_multidrug_res"/>
</dbReference>
<dbReference type="SUPFAM" id="SSF103481">
    <property type="entry name" value="Multidrug resistance efflux transporter EmrE"/>
    <property type="match status" value="1"/>
</dbReference>
<proteinExistence type="inferred from homology"/>
<name>A0A6P2D842_9BACT</name>
<evidence type="ECO:0000256" key="7">
    <source>
        <dbReference type="ARBA" id="ARBA00038032"/>
    </source>
</evidence>
<organism evidence="10 11">
    <name type="scientific">Gemmata massiliana</name>
    <dbReference type="NCBI Taxonomy" id="1210884"/>
    <lineage>
        <taxon>Bacteria</taxon>
        <taxon>Pseudomonadati</taxon>
        <taxon>Planctomycetota</taxon>
        <taxon>Planctomycetia</taxon>
        <taxon>Gemmatales</taxon>
        <taxon>Gemmataceae</taxon>
        <taxon>Gemmata</taxon>
    </lineage>
</organism>
<keyword evidence="4 8" id="KW-0812">Transmembrane</keyword>
<evidence type="ECO:0000313" key="10">
    <source>
        <dbReference type="EMBL" id="VTR95640.1"/>
    </source>
</evidence>
<evidence type="ECO:0000256" key="3">
    <source>
        <dbReference type="ARBA" id="ARBA00022475"/>
    </source>
</evidence>
<evidence type="ECO:0000256" key="6">
    <source>
        <dbReference type="ARBA" id="ARBA00023136"/>
    </source>
</evidence>
<keyword evidence="5 9" id="KW-1133">Transmembrane helix</keyword>
<dbReference type="GO" id="GO:0005886">
    <property type="term" value="C:plasma membrane"/>
    <property type="evidence" value="ECO:0007669"/>
    <property type="project" value="UniProtKB-SubCell"/>
</dbReference>
<feature type="transmembrane region" description="Helical" evidence="9">
    <location>
        <begin position="41"/>
        <end position="59"/>
    </location>
</feature>
<dbReference type="AlphaFoldDB" id="A0A6P2D842"/>
<dbReference type="FunFam" id="1.10.3730.20:FF:000001">
    <property type="entry name" value="Quaternary ammonium compound resistance transporter SugE"/>
    <property type="match status" value="1"/>
</dbReference>
<dbReference type="Pfam" id="PF00893">
    <property type="entry name" value="Multi_Drug_Res"/>
    <property type="match status" value="1"/>
</dbReference>
<evidence type="ECO:0000256" key="8">
    <source>
        <dbReference type="RuleBase" id="RU003942"/>
    </source>
</evidence>
<evidence type="ECO:0000256" key="5">
    <source>
        <dbReference type="ARBA" id="ARBA00022989"/>
    </source>
</evidence>
<feature type="transmembrane region" description="Helical" evidence="9">
    <location>
        <begin position="12"/>
        <end position="29"/>
    </location>
</feature>
<feature type="transmembrane region" description="Helical" evidence="9">
    <location>
        <begin position="93"/>
        <end position="113"/>
    </location>
</feature>
<evidence type="ECO:0000256" key="4">
    <source>
        <dbReference type="ARBA" id="ARBA00022692"/>
    </source>
</evidence>
<dbReference type="EMBL" id="LR593886">
    <property type="protein sequence ID" value="VTR95640.1"/>
    <property type="molecule type" value="Genomic_DNA"/>
</dbReference>
<dbReference type="GO" id="GO:0022857">
    <property type="term" value="F:transmembrane transporter activity"/>
    <property type="evidence" value="ECO:0007669"/>
    <property type="project" value="InterPro"/>
</dbReference>
<keyword evidence="2" id="KW-0813">Transport</keyword>
<dbReference type="KEGG" id="gms:SOIL9_20740"/>
<accession>A0A6P2D842</accession>
<dbReference type="InterPro" id="IPR037185">
    <property type="entry name" value="EmrE-like"/>
</dbReference>
<reference evidence="10 11" key="1">
    <citation type="submission" date="2019-05" db="EMBL/GenBank/DDBJ databases">
        <authorList>
            <consortium name="Science for Life Laboratories"/>
        </authorList>
    </citation>
    <scope>NUCLEOTIDE SEQUENCE [LARGE SCALE GENOMIC DNA]</scope>
    <source>
        <strain evidence="10">Soil9</strain>
    </source>
</reference>
<evidence type="ECO:0000256" key="9">
    <source>
        <dbReference type="SAM" id="Phobius"/>
    </source>
</evidence>
<dbReference type="Proteomes" id="UP000464178">
    <property type="component" value="Chromosome"/>
</dbReference>
<dbReference type="PANTHER" id="PTHR30561">
    <property type="entry name" value="SMR FAMILY PROTON-DEPENDENT DRUG EFFLUX TRANSPORTER SUGE"/>
    <property type="match status" value="1"/>
</dbReference>
<dbReference type="PROSITE" id="PS51257">
    <property type="entry name" value="PROKAR_LIPOPROTEIN"/>
    <property type="match status" value="1"/>
</dbReference>
<sequence>MPKRDATMFRHGLLLVVAIACETVATLLLKRSDGMSRLWPSVGMLVGYVAALFLLSLVLKSLPVGPVYAVWSGLGTALTALLGYIAFGDRLPPGAWVGVALVCAGVVFLSVYLPRTD</sequence>
<evidence type="ECO:0000313" key="11">
    <source>
        <dbReference type="Proteomes" id="UP000464178"/>
    </source>
</evidence>
<keyword evidence="3" id="KW-1003">Cell membrane</keyword>
<dbReference type="GO" id="GO:1990961">
    <property type="term" value="P:xenobiotic detoxification by transmembrane export across the plasma membrane"/>
    <property type="evidence" value="ECO:0007669"/>
    <property type="project" value="UniProtKB-ARBA"/>
</dbReference>
<evidence type="ECO:0000256" key="1">
    <source>
        <dbReference type="ARBA" id="ARBA00004651"/>
    </source>
</evidence>
<feature type="transmembrane region" description="Helical" evidence="9">
    <location>
        <begin position="66"/>
        <end position="87"/>
    </location>
</feature>
<comment type="similarity">
    <text evidence="7 8">Belongs to the drug/metabolite transporter (DMT) superfamily. Small multidrug resistance (SMR) (TC 2.A.7.1) family.</text>
</comment>
<evidence type="ECO:0000256" key="2">
    <source>
        <dbReference type="ARBA" id="ARBA00022448"/>
    </source>
</evidence>
<dbReference type="PANTHER" id="PTHR30561:SF1">
    <property type="entry name" value="MULTIDRUG TRANSPORTER EMRE"/>
    <property type="match status" value="1"/>
</dbReference>
<dbReference type="InterPro" id="IPR000390">
    <property type="entry name" value="Small_drug/metabolite_transptr"/>
</dbReference>
<keyword evidence="6 9" id="KW-0472">Membrane</keyword>
<comment type="subcellular location">
    <subcellularLocation>
        <location evidence="1 8">Cell membrane</location>
        <topology evidence="1 8">Multi-pass membrane protein</topology>
    </subcellularLocation>
</comment>
<keyword evidence="11" id="KW-1185">Reference proteome</keyword>
<dbReference type="Gene3D" id="1.10.3730.20">
    <property type="match status" value="1"/>
</dbReference>